<dbReference type="InterPro" id="IPR019734">
    <property type="entry name" value="TPR_rpt"/>
</dbReference>
<dbReference type="SMART" id="SM00028">
    <property type="entry name" value="TPR"/>
    <property type="match status" value="2"/>
</dbReference>
<protein>
    <submittedName>
        <fullName evidence="2">Tpr domain protein</fullName>
    </submittedName>
</protein>
<dbReference type="Proteomes" id="UP000076584">
    <property type="component" value="Unassembled WGS sequence"/>
</dbReference>
<keyword evidence="3" id="KW-1185">Reference proteome</keyword>
<organism evidence="2 3">
    <name type="scientific">Colletotrichum incanum</name>
    <name type="common">Soybean anthracnose fungus</name>
    <dbReference type="NCBI Taxonomy" id="1573173"/>
    <lineage>
        <taxon>Eukaryota</taxon>
        <taxon>Fungi</taxon>
        <taxon>Dikarya</taxon>
        <taxon>Ascomycota</taxon>
        <taxon>Pezizomycotina</taxon>
        <taxon>Sordariomycetes</taxon>
        <taxon>Hypocreomycetidae</taxon>
        <taxon>Glomerellales</taxon>
        <taxon>Glomerellaceae</taxon>
        <taxon>Colletotrichum</taxon>
        <taxon>Colletotrichum spaethianum species complex</taxon>
    </lineage>
</organism>
<dbReference type="AlphaFoldDB" id="A0A162PK88"/>
<keyword evidence="1" id="KW-0802">TPR repeat</keyword>
<gene>
    <name evidence="2" type="ORF">CI238_12179</name>
</gene>
<dbReference type="EMBL" id="LFIW01000316">
    <property type="protein sequence ID" value="KZL87247.1"/>
    <property type="molecule type" value="Genomic_DNA"/>
</dbReference>
<dbReference type="PANTHER" id="PTHR45588">
    <property type="entry name" value="TPR DOMAIN-CONTAINING PROTEIN"/>
    <property type="match status" value="1"/>
</dbReference>
<proteinExistence type="predicted"/>
<accession>A0A162PK88</accession>
<feature type="repeat" description="TPR" evidence="1">
    <location>
        <begin position="34"/>
        <end position="67"/>
    </location>
</feature>
<dbReference type="SUPFAM" id="SSF48452">
    <property type="entry name" value="TPR-like"/>
    <property type="match status" value="2"/>
</dbReference>
<reference evidence="2 3" key="1">
    <citation type="submission" date="2015-06" db="EMBL/GenBank/DDBJ databases">
        <title>Survival trade-offs in plant roots during colonization by closely related pathogenic and mutualistic fungi.</title>
        <authorList>
            <person name="Hacquard S."/>
            <person name="Kracher B."/>
            <person name="Hiruma K."/>
            <person name="Weinman A."/>
            <person name="Muench P."/>
            <person name="Garrido Oter R."/>
            <person name="Ver Loren van Themaat E."/>
            <person name="Dallerey J.-F."/>
            <person name="Damm U."/>
            <person name="Henrissat B."/>
            <person name="Lespinet O."/>
            <person name="Thon M."/>
            <person name="Kemen E."/>
            <person name="McHardy A.C."/>
            <person name="Schulze-Lefert P."/>
            <person name="O'Connell R.J."/>
        </authorList>
    </citation>
    <scope>NUCLEOTIDE SEQUENCE [LARGE SCALE GENOMIC DNA]</scope>
    <source>
        <strain evidence="2 3">MAFF 238704</strain>
    </source>
</reference>
<evidence type="ECO:0000313" key="3">
    <source>
        <dbReference type="Proteomes" id="UP000076584"/>
    </source>
</evidence>
<comment type="caution">
    <text evidence="2">The sequence shown here is derived from an EMBL/GenBank/DDBJ whole genome shotgun (WGS) entry which is preliminary data.</text>
</comment>
<dbReference type="PANTHER" id="PTHR45588:SF1">
    <property type="entry name" value="WW DOMAIN-CONTAINING PROTEIN"/>
    <property type="match status" value="1"/>
</dbReference>
<dbReference type="PROSITE" id="PS50005">
    <property type="entry name" value="TPR"/>
    <property type="match status" value="1"/>
</dbReference>
<name>A0A162PK88_COLIC</name>
<dbReference type="Gene3D" id="1.25.40.10">
    <property type="entry name" value="Tetratricopeptide repeat domain"/>
    <property type="match status" value="1"/>
</dbReference>
<sequence length="574" mass="64474">MSAQDIEPVAVSAAAEYYDLGPFCRLVSTKNSHAQIWFNRGLVWAYSFNHGEAVRCFEQVVAHDPSCAMGYWGIAFASGPNYNKKWANFDEKDLKLSVLKCHLMALKAKEHITDASPVEQGLIDAIQHRFPTRIPPDDFSPSTLAYANAMKQVYKDFGDDLDVVALAADALMNTNPRNLFNKRSGQPILSTPVLEIKNILERSLRYPNSRNHPGILHMYIHLMEMSTTPEAAINAADLLRNLVPDAGHIHHMPSHIDVLVGDYRKAIDTNMKATIADDKYFAKEGGLDFYSLYRLHDYHSLIYAAMMAGQSRIALESVGRLEATLSEDLLLVDSPPMADWMEFFKSIRIHVFIRFGMWEELKREPVPENKELYCTTVAITHYGKAIAWAATRSVVEADRERELFRAAAERVPPTRLVFPNRAASVLEVAAAMLDGEIEYRRGNYELAFENLRLAIARDDALEYSEPWGWMLPTRHSYAALQLEQGHVEEAATAYAEDLGLNEGLVRAHQHPNNVWALHGYHESLVLLGRTDEAKIIEKQLTIAAAGADVLVSSSCFCRFKTRKVSEKTCGGCSE</sequence>
<evidence type="ECO:0000256" key="1">
    <source>
        <dbReference type="PROSITE-ProRule" id="PRU00339"/>
    </source>
</evidence>
<evidence type="ECO:0000313" key="2">
    <source>
        <dbReference type="EMBL" id="KZL87247.1"/>
    </source>
</evidence>
<dbReference type="InterPro" id="IPR011990">
    <property type="entry name" value="TPR-like_helical_dom_sf"/>
</dbReference>